<dbReference type="AlphaFoldDB" id="A0A8F5VLL8"/>
<gene>
    <name evidence="1" type="ORF">KSK55_10285</name>
</gene>
<evidence type="ECO:0000313" key="2">
    <source>
        <dbReference type="Proteomes" id="UP000694228"/>
    </source>
</evidence>
<protein>
    <submittedName>
        <fullName evidence="1">Uncharacterized protein</fullName>
    </submittedName>
</protein>
<dbReference type="EMBL" id="CP077107">
    <property type="protein sequence ID" value="QXO93740.1"/>
    <property type="molecule type" value="Genomic_DNA"/>
</dbReference>
<name>A0A8F5VLL8_METHU</name>
<dbReference type="Proteomes" id="UP000694228">
    <property type="component" value="Chromosome"/>
</dbReference>
<sequence>MIHCQLSGPSSLDADAFLSHGFTKARLTGIHVIMVKHGVDVTLSIPFLDLMTLGTTGTL</sequence>
<organism evidence="1 2">
    <name type="scientific">Methanospirillum hungatei</name>
    <dbReference type="NCBI Taxonomy" id="2203"/>
    <lineage>
        <taxon>Archaea</taxon>
        <taxon>Methanobacteriati</taxon>
        <taxon>Methanobacteriota</taxon>
        <taxon>Stenosarchaea group</taxon>
        <taxon>Methanomicrobia</taxon>
        <taxon>Methanomicrobiales</taxon>
        <taxon>Methanospirillaceae</taxon>
        <taxon>Methanospirillum</taxon>
    </lineage>
</organism>
<reference evidence="1 2" key="1">
    <citation type="submission" date="2021-06" db="EMBL/GenBank/DDBJ databases">
        <title>Complete genome sequence of the secondary alcohol utilizing methanogen Methanospirillum hungatei strain GP1.</title>
        <authorList>
            <person name="Day L.A."/>
            <person name="Costa K.C."/>
        </authorList>
    </citation>
    <scope>NUCLEOTIDE SEQUENCE [LARGE SCALE GENOMIC DNA]</scope>
    <source>
        <strain evidence="1 2">GP1</strain>
    </source>
</reference>
<proteinExistence type="predicted"/>
<accession>A0A8F5VLL8</accession>
<evidence type="ECO:0000313" key="1">
    <source>
        <dbReference type="EMBL" id="QXO93740.1"/>
    </source>
</evidence>